<accession>A0A9Q1CNP2</accession>
<comment type="catalytic activity">
    <reaction evidence="9">
        <text>L-seryl-[protein] + ATP = O-phospho-L-seryl-[protein] + ADP + H(+)</text>
        <dbReference type="Rhea" id="RHEA:17989"/>
        <dbReference type="Rhea" id="RHEA-COMP:9863"/>
        <dbReference type="Rhea" id="RHEA-COMP:11604"/>
        <dbReference type="ChEBI" id="CHEBI:15378"/>
        <dbReference type="ChEBI" id="CHEBI:29999"/>
        <dbReference type="ChEBI" id="CHEBI:30616"/>
        <dbReference type="ChEBI" id="CHEBI:83421"/>
        <dbReference type="ChEBI" id="CHEBI:456216"/>
        <dbReference type="EC" id="2.7.11.1"/>
    </reaction>
</comment>
<evidence type="ECO:0000256" key="2">
    <source>
        <dbReference type="ARBA" id="ARBA00012513"/>
    </source>
</evidence>
<feature type="region of interest" description="Disordered" evidence="14">
    <location>
        <begin position="57"/>
        <end position="82"/>
    </location>
</feature>
<feature type="compositionally biased region" description="Polar residues" evidence="14">
    <location>
        <begin position="1052"/>
        <end position="1062"/>
    </location>
</feature>
<feature type="compositionally biased region" description="Basic and acidic residues" evidence="14">
    <location>
        <begin position="426"/>
        <end position="448"/>
    </location>
</feature>
<dbReference type="OrthoDB" id="10020384at2759"/>
<feature type="compositionally biased region" description="Basic and acidic residues" evidence="14">
    <location>
        <begin position="713"/>
        <end position="728"/>
    </location>
</feature>
<keyword evidence="17" id="KW-1185">Reference proteome</keyword>
<dbReference type="EMBL" id="JAIZAY010000001">
    <property type="protein sequence ID" value="KAJ8048005.1"/>
    <property type="molecule type" value="Genomic_DNA"/>
</dbReference>
<feature type="compositionally biased region" description="Polar residues" evidence="14">
    <location>
        <begin position="1101"/>
        <end position="1112"/>
    </location>
</feature>
<dbReference type="FunFam" id="1.10.510.10:FF:000331">
    <property type="entry name" value="Mitogen-activated protein kinase kinase kinase 19"/>
    <property type="match status" value="1"/>
</dbReference>
<dbReference type="InterPro" id="IPR011009">
    <property type="entry name" value="Kinase-like_dom_sf"/>
</dbReference>
<name>A0A9Q1CNP2_HOLLE</name>
<organism evidence="16 17">
    <name type="scientific">Holothuria leucospilota</name>
    <name type="common">Black long sea cucumber</name>
    <name type="synonym">Mertensiothuria leucospilota</name>
    <dbReference type="NCBI Taxonomy" id="206669"/>
    <lineage>
        <taxon>Eukaryota</taxon>
        <taxon>Metazoa</taxon>
        <taxon>Echinodermata</taxon>
        <taxon>Eleutherozoa</taxon>
        <taxon>Echinozoa</taxon>
        <taxon>Holothuroidea</taxon>
        <taxon>Aspidochirotacea</taxon>
        <taxon>Aspidochirotida</taxon>
        <taxon>Holothuriidae</taxon>
        <taxon>Holothuria</taxon>
    </lineage>
</organism>
<reference evidence="16" key="1">
    <citation type="submission" date="2021-10" db="EMBL/GenBank/DDBJ databases">
        <title>Tropical sea cucumber genome reveals ecological adaptation and Cuvierian tubules defense mechanism.</title>
        <authorList>
            <person name="Chen T."/>
        </authorList>
    </citation>
    <scope>NUCLEOTIDE SEQUENCE</scope>
    <source>
        <strain evidence="16">Nanhai2018</strain>
        <tissue evidence="16">Muscle</tissue>
    </source>
</reference>
<evidence type="ECO:0000256" key="14">
    <source>
        <dbReference type="SAM" id="MobiDB-lite"/>
    </source>
</evidence>
<dbReference type="GO" id="GO:0004674">
    <property type="term" value="F:protein serine/threonine kinase activity"/>
    <property type="evidence" value="ECO:0007669"/>
    <property type="project" value="UniProtKB-KW"/>
</dbReference>
<sequence length="1664" mass="181098">MSVVSVSSSITVKTADICGQRISLSHTLKEESEVGSSPEQSLRDPGKMKEFVHSQINGGKVKDHVNSQMESQRMKRTVSDMEENKGGIVSRIEQIGENKVITSTSEGVTAPGNVTKVEHLRNITSSHPINSNNLKDSVKPEGKEEVRDQDEGIGVDGLERKAVNKSTNELKQLHPNNQGIGCKGDKKTANIKDCQNSDKMNRNIPGKEISKQPPSGVKVEGKDQQTVQPKKTEDMNKVKKLTGNKMEKLRTEGTCKQRGDNVSVSTTDQSDNVKSIKNKEELVNLNTKNNQKVQDKVVSKAEKGTFSKVVPSVQKSLQTTGITEKQVQEKESLQKANSKAPPVTKQPVKTSNSGKDNSAIESKKTGESEIVASSQRKVTDKSTALNKNGQSGGTKVVETVSQGGSSSNKGLLVKSGVKGRSGVTLKVEKSENGRVANKDGKSEKDFGKKSIASTGERKYGEMSSRSEKSKIPKRNENKEDLKQKGNVAMDKSKENTPKLPQQNTTRTRKIPLPTAKTASKKMESIRSGTAAGAPPVEHTTEDRNSGKSQGTRSTPTDVTSDLTSDLHSRDSDSMESIEEVLDEVAFSSSSESEEDRFAETKTGKKPGKSLVTIGGHPGKTVLDPAVIITKTEDDSLKNKSANSSPKSPKTPKKGAPGSKKFIFKNGDNTGIKKNSGKSVQGKKPVSGKSNSSKVSTSDKLKETKSTNTTISKLTKEISRDSGDDKEQTSKVAVKGNASKKVEVNQQHTPVIIDIRDDLPECPAGSNVMGDASEKSPKVKKMPNNPERKKSALQQLSQKISRGSAKTSNLVEKASKNVKSIQKNSKESKINGNTKEPKANKEGAKPPRKGKKTEVKGDLRIMSDSESNTTAFITGQGWEIKTSCNESNGVIVQNPGTNSAEQSLCQRKLSPANSLKIDFLAKRTPMSPEVINNIANMMSPLEINTPKFMPDTMDAIKEFAGSLSSVEEEKSKAVFTFSPVGSPNVSQNRKKGFKTPGKQSSPVKSVSPLSQDPQTPGSAFLPPTDDIPSLTSDCKTNPDLLKVFCIPNHFEPENSTLRSSPLPSSGEKKSSLNASVDKKQVVTDEMPKGAKQATENRRKSMHNLQKPPSSSKFGLSKSLRKYLKRRQSAPTEVPSSDEDSSDLDSCASSFKSRMRLLADISDVGSDDSSADGRVSSRSKRSATGRDRIHNTERNEGVDAKIEGASDKDEDRLKSSSKEQLLTEHVQTISIKTLQELNTILSNSEEAPITSPLAPPLSSRPMSRESLYSRPKTVSSLNQSLPLSEAASGLDLNLLDNLRQDSHLSGETNTTGRGTTLSSAASGDRSQSQSTNLSESEGELLHWKKGNILGKGAFGTVFCGLTSTGQLIAVKQVELTEKQQAGEQYEKLQEEVELLKTLRHKNIVGYKVITYIFPCLSYHRFLGVSLEESVVNIFMQYVPGGSIASLLARFGALEEAVFCRYTQQMVEGTVYLHSNNVIHRDIKGANIMLMSNGVIKLIDFGCAKRLCIQISQSQNLLKSMKGTPYWMAPEVIMETGHGAKSDVWSIGCTVMEMATRKPPWADMPPMSAIFAIGSGGPVPQLSDQFSTAARDFVDLCLTRNPDERATSLELLQQPFLKQRKDRRKDSRLHSRTSLSNFEEGIMFKEQPILKDTADISKKKTIFEDFK</sequence>
<dbReference type="InterPro" id="IPR017441">
    <property type="entry name" value="Protein_kinase_ATP_BS"/>
</dbReference>
<feature type="region of interest" description="Disordered" evidence="14">
    <location>
        <begin position="125"/>
        <end position="159"/>
    </location>
</feature>
<dbReference type="Gene3D" id="1.10.510.10">
    <property type="entry name" value="Transferase(Phosphotransferase) domain 1"/>
    <property type="match status" value="1"/>
</dbReference>
<feature type="compositionally biased region" description="Basic and acidic residues" evidence="14">
    <location>
        <begin position="823"/>
        <end position="844"/>
    </location>
</feature>
<comment type="caution">
    <text evidence="16">The sequence shown here is derived from an EMBL/GenBank/DDBJ whole genome shotgun (WGS) entry which is preliminary data.</text>
</comment>
<evidence type="ECO:0000259" key="15">
    <source>
        <dbReference type="PROSITE" id="PS50011"/>
    </source>
</evidence>
<feature type="compositionally biased region" description="Low complexity" evidence="14">
    <location>
        <begin position="638"/>
        <end position="660"/>
    </location>
</feature>
<feature type="compositionally biased region" description="Polar residues" evidence="14">
    <location>
        <begin position="791"/>
        <end position="809"/>
    </location>
</feature>
<dbReference type="PANTHER" id="PTHR11584:SF369">
    <property type="entry name" value="MITOGEN-ACTIVATED PROTEIN KINASE KINASE KINASE 19-RELATED"/>
    <property type="match status" value="1"/>
</dbReference>
<dbReference type="GO" id="GO:0035556">
    <property type="term" value="P:intracellular signal transduction"/>
    <property type="evidence" value="ECO:0007669"/>
    <property type="project" value="UniProtKB-ARBA"/>
</dbReference>
<evidence type="ECO:0000256" key="8">
    <source>
        <dbReference type="ARBA" id="ARBA00047899"/>
    </source>
</evidence>
<feature type="region of interest" description="Disordered" evidence="14">
    <location>
        <begin position="172"/>
        <end position="744"/>
    </location>
</feature>
<feature type="compositionally biased region" description="Polar residues" evidence="14">
    <location>
        <begin position="260"/>
        <end position="275"/>
    </location>
</feature>
<evidence type="ECO:0000256" key="11">
    <source>
        <dbReference type="ARBA" id="ARBA00080573"/>
    </source>
</evidence>
<dbReference type="PROSITE" id="PS00108">
    <property type="entry name" value="PROTEIN_KINASE_ST"/>
    <property type="match status" value="1"/>
</dbReference>
<evidence type="ECO:0000313" key="17">
    <source>
        <dbReference type="Proteomes" id="UP001152320"/>
    </source>
</evidence>
<proteinExistence type="inferred from homology"/>
<evidence type="ECO:0000256" key="9">
    <source>
        <dbReference type="ARBA" id="ARBA00048679"/>
    </source>
</evidence>
<feature type="region of interest" description="Disordered" evidence="14">
    <location>
        <begin position="756"/>
        <end position="855"/>
    </location>
</feature>
<feature type="region of interest" description="Disordered" evidence="14">
    <location>
        <begin position="976"/>
        <end position="1032"/>
    </location>
</feature>
<evidence type="ECO:0000256" key="5">
    <source>
        <dbReference type="ARBA" id="ARBA00022741"/>
    </source>
</evidence>
<evidence type="ECO:0000256" key="6">
    <source>
        <dbReference type="ARBA" id="ARBA00022777"/>
    </source>
</evidence>
<dbReference type="EC" id="2.7.11.1" evidence="2"/>
<dbReference type="Pfam" id="PF00069">
    <property type="entry name" value="Pkinase"/>
    <property type="match status" value="1"/>
</dbReference>
<gene>
    <name evidence="16" type="ORF">HOLleu_00152</name>
</gene>
<keyword evidence="5 12" id="KW-0547">Nucleotide-binding</keyword>
<dbReference type="InterPro" id="IPR000719">
    <property type="entry name" value="Prot_kinase_dom"/>
</dbReference>
<feature type="compositionally biased region" description="Low complexity" evidence="14">
    <location>
        <begin position="682"/>
        <end position="695"/>
    </location>
</feature>
<keyword evidence="3" id="KW-0723">Serine/threonine-protein kinase</keyword>
<feature type="compositionally biased region" description="Basic and acidic residues" evidence="14">
    <location>
        <begin position="1065"/>
        <end position="1097"/>
    </location>
</feature>
<keyword evidence="6 16" id="KW-0418">Kinase</keyword>
<keyword evidence="13" id="KW-0175">Coiled coil</keyword>
<feature type="coiled-coil region" evidence="13">
    <location>
        <begin position="1369"/>
        <end position="1396"/>
    </location>
</feature>
<feature type="compositionally biased region" description="Polar residues" evidence="14">
    <location>
        <begin position="546"/>
        <end position="563"/>
    </location>
</feature>
<dbReference type="PROSITE" id="PS50011">
    <property type="entry name" value="PROTEIN_KINASE_DOM"/>
    <property type="match status" value="1"/>
</dbReference>
<feature type="compositionally biased region" description="Polar residues" evidence="14">
    <location>
        <begin position="313"/>
        <end position="325"/>
    </location>
</feature>
<feature type="region of interest" description="Disordered" evidence="14">
    <location>
        <begin position="1161"/>
        <end position="1217"/>
    </location>
</feature>
<feature type="compositionally biased region" description="Basic residues" evidence="14">
    <location>
        <begin position="1117"/>
        <end position="1126"/>
    </location>
</feature>
<feature type="region of interest" description="Disordered" evidence="14">
    <location>
        <begin position="28"/>
        <end position="47"/>
    </location>
</feature>
<feature type="compositionally biased region" description="Basic and acidic residues" evidence="14">
    <location>
        <begin position="245"/>
        <end position="259"/>
    </location>
</feature>
<evidence type="ECO:0000256" key="4">
    <source>
        <dbReference type="ARBA" id="ARBA00022679"/>
    </source>
</evidence>
<dbReference type="SUPFAM" id="SSF56112">
    <property type="entry name" value="Protein kinase-like (PK-like)"/>
    <property type="match status" value="1"/>
</dbReference>
<feature type="compositionally biased region" description="Polar residues" evidence="14">
    <location>
        <begin position="1303"/>
        <end position="1333"/>
    </location>
</feature>
<keyword evidence="7 12" id="KW-0067">ATP-binding</keyword>
<keyword evidence="4" id="KW-0808">Transferase</keyword>
<evidence type="ECO:0000256" key="12">
    <source>
        <dbReference type="PROSITE-ProRule" id="PRU10141"/>
    </source>
</evidence>
<comment type="similarity">
    <text evidence="1">Belongs to the protein kinase superfamily. STE Ser/Thr protein kinase family. STE20 subfamily.</text>
</comment>
<feature type="compositionally biased region" description="Polar residues" evidence="14">
    <location>
        <begin position="125"/>
        <end position="135"/>
    </location>
</feature>
<dbReference type="PANTHER" id="PTHR11584">
    <property type="entry name" value="SERINE/THREONINE PROTEIN KINASE"/>
    <property type="match status" value="1"/>
</dbReference>
<feature type="compositionally biased region" description="Basic and acidic residues" evidence="14">
    <location>
        <begin position="1182"/>
        <end position="1215"/>
    </location>
</feature>
<dbReference type="PROSITE" id="PS00107">
    <property type="entry name" value="PROTEIN_KINASE_ATP"/>
    <property type="match status" value="1"/>
</dbReference>
<feature type="compositionally biased region" description="Basic and acidic residues" evidence="14">
    <location>
        <begin position="293"/>
        <end position="305"/>
    </location>
</feature>
<feature type="region of interest" description="Disordered" evidence="14">
    <location>
        <begin position="1243"/>
        <end position="1271"/>
    </location>
</feature>
<feature type="region of interest" description="Disordered" evidence="14">
    <location>
        <begin position="1051"/>
        <end position="1144"/>
    </location>
</feature>
<feature type="compositionally biased region" description="Basic and acidic residues" evidence="14">
    <location>
        <begin position="183"/>
        <end position="201"/>
    </location>
</feature>
<feature type="compositionally biased region" description="Basic and acidic residues" evidence="14">
    <location>
        <begin position="136"/>
        <end position="150"/>
    </location>
</feature>
<dbReference type="GO" id="GO:0005524">
    <property type="term" value="F:ATP binding"/>
    <property type="evidence" value="ECO:0007669"/>
    <property type="project" value="UniProtKB-UniRule"/>
</dbReference>
<feature type="compositionally biased region" description="Polar residues" evidence="14">
    <location>
        <begin position="666"/>
        <end position="678"/>
    </location>
</feature>
<feature type="compositionally biased region" description="Acidic residues" evidence="14">
    <location>
        <begin position="573"/>
        <end position="582"/>
    </location>
</feature>
<dbReference type="SMART" id="SM00220">
    <property type="entry name" value="S_TKc"/>
    <property type="match status" value="1"/>
</dbReference>
<feature type="binding site" evidence="12">
    <location>
        <position position="1369"/>
    </location>
    <ligand>
        <name>ATP</name>
        <dbReference type="ChEBI" id="CHEBI:30616"/>
    </ligand>
</feature>
<feature type="compositionally biased region" description="Basic and acidic residues" evidence="14">
    <location>
        <begin position="455"/>
        <end position="483"/>
    </location>
</feature>
<feature type="domain" description="Protein kinase" evidence="15">
    <location>
        <begin position="1341"/>
        <end position="1614"/>
    </location>
</feature>
<evidence type="ECO:0000256" key="13">
    <source>
        <dbReference type="SAM" id="Coils"/>
    </source>
</evidence>
<dbReference type="InterPro" id="IPR008271">
    <property type="entry name" value="Ser/Thr_kinase_AS"/>
</dbReference>
<evidence type="ECO:0000256" key="1">
    <source>
        <dbReference type="ARBA" id="ARBA00008874"/>
    </source>
</evidence>
<evidence type="ECO:0000256" key="3">
    <source>
        <dbReference type="ARBA" id="ARBA00022527"/>
    </source>
</evidence>
<feature type="compositionally biased region" description="Polar residues" evidence="14">
    <location>
        <begin position="371"/>
        <end position="389"/>
    </location>
</feature>
<feature type="compositionally biased region" description="Polar residues" evidence="14">
    <location>
        <begin position="399"/>
        <end position="409"/>
    </location>
</feature>
<protein>
    <recommendedName>
        <fullName evidence="10">Mitogen-activated protein kinase kinase kinase 19</fullName>
        <ecNumber evidence="2">2.7.11.1</ecNumber>
    </recommendedName>
    <alternativeName>
        <fullName evidence="11">SPS1/STE20-related protein kinase YSK4</fullName>
    </alternativeName>
</protein>
<feature type="compositionally biased region" description="Polar residues" evidence="14">
    <location>
        <begin position="996"/>
        <end position="1016"/>
    </location>
</feature>
<feature type="compositionally biased region" description="Polar residues" evidence="14">
    <location>
        <begin position="347"/>
        <end position="360"/>
    </location>
</feature>
<dbReference type="Proteomes" id="UP001152320">
    <property type="component" value="Chromosome 1"/>
</dbReference>
<evidence type="ECO:0000313" key="16">
    <source>
        <dbReference type="EMBL" id="KAJ8048005.1"/>
    </source>
</evidence>
<comment type="catalytic activity">
    <reaction evidence="8">
        <text>L-threonyl-[protein] + ATP = O-phospho-L-threonyl-[protein] + ADP + H(+)</text>
        <dbReference type="Rhea" id="RHEA:46608"/>
        <dbReference type="Rhea" id="RHEA-COMP:11060"/>
        <dbReference type="Rhea" id="RHEA-COMP:11605"/>
        <dbReference type="ChEBI" id="CHEBI:15378"/>
        <dbReference type="ChEBI" id="CHEBI:30013"/>
        <dbReference type="ChEBI" id="CHEBI:30616"/>
        <dbReference type="ChEBI" id="CHEBI:61977"/>
        <dbReference type="ChEBI" id="CHEBI:456216"/>
        <dbReference type="EC" id="2.7.11.1"/>
    </reaction>
</comment>
<feature type="region of interest" description="Disordered" evidence="14">
    <location>
        <begin position="1301"/>
        <end position="1335"/>
    </location>
</feature>
<evidence type="ECO:0000256" key="10">
    <source>
        <dbReference type="ARBA" id="ARBA00069016"/>
    </source>
</evidence>
<evidence type="ECO:0000256" key="7">
    <source>
        <dbReference type="ARBA" id="ARBA00022840"/>
    </source>
</evidence>